<dbReference type="InterPro" id="IPR027417">
    <property type="entry name" value="P-loop_NTPase"/>
</dbReference>
<dbReference type="Gene3D" id="2.130.10.10">
    <property type="entry name" value="YVTN repeat-like/Quinoprotein amine dehydrogenase"/>
    <property type="match status" value="3"/>
</dbReference>
<keyword evidence="2" id="KW-0677">Repeat</keyword>
<name>A0ABU0TX39_MICTR</name>
<feature type="coiled-coil region" evidence="3">
    <location>
        <begin position="517"/>
        <end position="544"/>
    </location>
</feature>
<dbReference type="SUPFAM" id="SSF50998">
    <property type="entry name" value="Quinoprotein alcohol dehydrogenase-like"/>
    <property type="match status" value="1"/>
</dbReference>
<dbReference type="SMART" id="SM00320">
    <property type="entry name" value="WD40"/>
    <property type="match status" value="4"/>
</dbReference>
<organism evidence="5 6">
    <name type="scientific">Microbacterium trichothecenolyticum</name>
    <name type="common">Aureobacterium trichothecenolyticum</name>
    <dbReference type="NCBI Taxonomy" id="69370"/>
    <lineage>
        <taxon>Bacteria</taxon>
        <taxon>Bacillati</taxon>
        <taxon>Actinomycetota</taxon>
        <taxon>Actinomycetes</taxon>
        <taxon>Micrococcales</taxon>
        <taxon>Microbacteriaceae</taxon>
        <taxon>Microbacterium</taxon>
    </lineage>
</organism>
<dbReference type="InterPro" id="IPR001387">
    <property type="entry name" value="Cro/C1-type_HTH"/>
</dbReference>
<evidence type="ECO:0000313" key="5">
    <source>
        <dbReference type="EMBL" id="MDQ1124224.1"/>
    </source>
</evidence>
<dbReference type="SUPFAM" id="SSF52540">
    <property type="entry name" value="P-loop containing nucleoside triphosphate hydrolases"/>
    <property type="match status" value="1"/>
</dbReference>
<dbReference type="Pfam" id="PF20703">
    <property type="entry name" value="nSTAND1"/>
    <property type="match status" value="1"/>
</dbReference>
<dbReference type="InterPro" id="IPR001680">
    <property type="entry name" value="WD40_rpt"/>
</dbReference>
<dbReference type="Gene3D" id="1.10.260.40">
    <property type="entry name" value="lambda repressor-like DNA-binding domains"/>
    <property type="match status" value="1"/>
</dbReference>
<evidence type="ECO:0000259" key="4">
    <source>
        <dbReference type="Pfam" id="PF20703"/>
    </source>
</evidence>
<accession>A0ABU0TX39</accession>
<dbReference type="SUPFAM" id="SSF47413">
    <property type="entry name" value="lambda repressor-like DNA-binding domains"/>
    <property type="match status" value="1"/>
</dbReference>
<dbReference type="Proteomes" id="UP001226691">
    <property type="component" value="Unassembled WGS sequence"/>
</dbReference>
<dbReference type="PANTHER" id="PTHR44019">
    <property type="entry name" value="WD REPEAT-CONTAINING PROTEIN 55"/>
    <property type="match status" value="1"/>
</dbReference>
<dbReference type="PANTHER" id="PTHR44019:SF8">
    <property type="entry name" value="POC1 CENTRIOLAR PROTEIN HOMOLOG"/>
    <property type="match status" value="1"/>
</dbReference>
<dbReference type="InterPro" id="IPR010982">
    <property type="entry name" value="Lambda_DNA-bd_dom_sf"/>
</dbReference>
<evidence type="ECO:0000256" key="2">
    <source>
        <dbReference type="ARBA" id="ARBA00022737"/>
    </source>
</evidence>
<dbReference type="InterPro" id="IPR011047">
    <property type="entry name" value="Quinoprotein_ADH-like_sf"/>
</dbReference>
<reference evidence="5 6" key="1">
    <citation type="submission" date="2023-07" db="EMBL/GenBank/DDBJ databases">
        <title>Functional and genomic diversity of the sorghum phyllosphere microbiome.</title>
        <authorList>
            <person name="Shade A."/>
        </authorList>
    </citation>
    <scope>NUCLEOTIDE SEQUENCE [LARGE SCALE GENOMIC DNA]</scope>
    <source>
        <strain evidence="5 6">SORGH_AS_1207</strain>
    </source>
</reference>
<dbReference type="EMBL" id="JAUTBF010000001">
    <property type="protein sequence ID" value="MDQ1124224.1"/>
    <property type="molecule type" value="Genomic_DNA"/>
</dbReference>
<keyword evidence="3" id="KW-0175">Coiled coil</keyword>
<dbReference type="InterPro" id="IPR049052">
    <property type="entry name" value="nSTAND1"/>
</dbReference>
<dbReference type="SUPFAM" id="SSF50978">
    <property type="entry name" value="WD40 repeat-like"/>
    <property type="match status" value="1"/>
</dbReference>
<proteinExistence type="predicted"/>
<feature type="domain" description="Novel STAND NTPase 1" evidence="4">
    <location>
        <begin position="115"/>
        <end position="478"/>
    </location>
</feature>
<evidence type="ECO:0000313" key="6">
    <source>
        <dbReference type="Proteomes" id="UP001226691"/>
    </source>
</evidence>
<dbReference type="Gene3D" id="3.40.50.300">
    <property type="entry name" value="P-loop containing nucleotide triphosphate hydrolases"/>
    <property type="match status" value="1"/>
</dbReference>
<keyword evidence="6" id="KW-1185">Reference proteome</keyword>
<keyword evidence="1" id="KW-0853">WD repeat</keyword>
<dbReference type="InterPro" id="IPR036322">
    <property type="entry name" value="WD40_repeat_dom_sf"/>
</dbReference>
<gene>
    <name evidence="5" type="ORF">QE412_002797</name>
</gene>
<evidence type="ECO:0000256" key="1">
    <source>
        <dbReference type="ARBA" id="ARBA00022574"/>
    </source>
</evidence>
<dbReference type="InterPro" id="IPR015943">
    <property type="entry name" value="WD40/YVTN_repeat-like_dom_sf"/>
</dbReference>
<evidence type="ECO:0000256" key="3">
    <source>
        <dbReference type="SAM" id="Coils"/>
    </source>
</evidence>
<dbReference type="RefSeq" id="WP_307484971.1">
    <property type="nucleotide sequence ID" value="NZ_JAUTBF010000001.1"/>
</dbReference>
<sequence length="1275" mass="134022">MTDPSPMSTRRARFERALTGGREAVAAELDRVRRSRGLSYRDLARQTGVVIATLQGWLSGRYVPQVGMREKFWRLAVVLDVADRAGVDGGVGIVDWWNALRDNGSRAREAYGGSPYPGMRPFDLSTAAEYAGRGDAREALRERIERRLNGEEPPILLLTGRSGVGKSSLVAAAVSTVTPARSAVIVWPSPAAETALSAAREQTEDAPDIIVLDQAESLWTLPDAALATRLLDDLAFVQEHCANTAVIVVARADAMASLTDVAVLRDALERHSFVLGPITADDAREIVVEPTARRGVSLAPELVEMILSDVGVKGHAANAPVAESLVGALPLLSQTMRTLWDQRADPTRIDAADYVRTGSVATSIESAAESAYDRLSPEAQAACWPVLREMLRLDTAPPSRRAVARTRFGDTASVEVISTLREAHLLITDDTEVVIAHDLILRAWPRLDAWLASAHEWSIARRMLARYAVFWDESGRPADLLNAGNALGIIEAQQHDAGSPADAALSLTEHEFVEASRDAHEGRLRAANAENARLRSSRRRLRAAILVAAVSLVVSLILGGVAGSTAVSLDAASTDYRSQELAARAQVVSETMPAEGAQLAIAAHAVRSNQTTDSNLLSLTAQPQPRRLTSTEGPGALATIDGVIAQGGAEHTVRLIDADTGAIRATITTPQSHTYALDLVDAGGRRLLAATGEDVAGDPAQACVWNVAGVPQLVGCVTVPSKSDSVTILPDGSGALFGGADGTIQRLQITPTATRVLTPIDGPRRDDGSTPTAVMGLASAGRTVLAAGRDGTIATLTDPLGDARWSAPAVVPARAQSVTLSDDGSRFAIPTQAFTLALGAVDPDGAPQLTATAHGFESWANSATFLADGGVAGVASDQTLRIFTSDGVLVKTQLLSSLPTSVVRSGTMLATYMVNGTTTLWPNGSLPMASSRGRVFDIATDAAGTRTVATLGSGDGILHVTRLLQDGTRKDLSVPDPHILTRYGVAVSPDGRFVVSAGYGAVLVWRVGEDALSDPTVLTDVLPGALMTEVDYSPDGTRIAVGDQSMDHVVILGIEDDPEAPGAGVRLSMQSRVPVTTGGSMAFSDDDTLVIDDGTRSLLVWDLVRGVPVGSVAFGDVQPVAIARRPSHPGQIAYTTESLQVGIVDVSDPSSPRMLASVAGLTATPRDVAFSSDGSRLSIATVDHVEVREVSENGQSIGPIDLTLTGPMRTEITSAKFVSGDSKMVASTFAGLLWWWDLDASRAVATICSQVGDPLQIAEATSLAPSIPENITMCG</sequence>
<protein>
    <submittedName>
        <fullName evidence="5">WD40 repeat protein/transcriptional regulator with XRE-family HTH domain</fullName>
    </submittedName>
</protein>
<comment type="caution">
    <text evidence="5">The sequence shown here is derived from an EMBL/GenBank/DDBJ whole genome shotgun (WGS) entry which is preliminary data.</text>
</comment>
<dbReference type="InterPro" id="IPR050505">
    <property type="entry name" value="WDR55/POC1"/>
</dbReference>
<dbReference type="CDD" id="cd00093">
    <property type="entry name" value="HTH_XRE"/>
    <property type="match status" value="1"/>
</dbReference>